<dbReference type="OrthoDB" id="9815501at2"/>
<sequence>MAQASTVSLTQEQQDLVDRLVRSGRFNGANDVVASGLRLLEEREREASRFIAGLEAEIEKGLGSGDALPMEPAEELLAAFRGRK</sequence>
<dbReference type="InterPro" id="IPR038296">
    <property type="entry name" value="ParD_sf"/>
</dbReference>
<reference evidence="3" key="1">
    <citation type="submission" date="2017-04" db="EMBL/GenBank/DDBJ databases">
        <authorList>
            <person name="Varghese N."/>
            <person name="Submissions S."/>
        </authorList>
    </citation>
    <scope>NUCLEOTIDE SEQUENCE [LARGE SCALE GENOMIC DNA]</scope>
    <source>
        <strain evidence="3">B4P</strain>
    </source>
</reference>
<name>A0A1X7GHG2_9HYPH</name>
<protein>
    <submittedName>
        <fullName evidence="2">Antitoxin ParD1/3/4</fullName>
    </submittedName>
</protein>
<dbReference type="STRING" id="464029.SAMN02982989_3853"/>
<evidence type="ECO:0000313" key="3">
    <source>
        <dbReference type="Proteomes" id="UP000192903"/>
    </source>
</evidence>
<dbReference type="SUPFAM" id="SSF47598">
    <property type="entry name" value="Ribbon-helix-helix"/>
    <property type="match status" value="1"/>
</dbReference>
<keyword evidence="1" id="KW-1277">Toxin-antitoxin system</keyword>
<dbReference type="NCBIfam" id="TIGR02606">
    <property type="entry name" value="antidote_CC2985"/>
    <property type="match status" value="1"/>
</dbReference>
<dbReference type="InterPro" id="IPR022789">
    <property type="entry name" value="ParD"/>
</dbReference>
<proteinExistence type="predicted"/>
<dbReference type="Gene3D" id="6.10.10.120">
    <property type="entry name" value="Antitoxin ParD1-like"/>
    <property type="match status" value="1"/>
</dbReference>
<gene>
    <name evidence="2" type="ORF">SAMN02982989_3853</name>
</gene>
<organism evidence="2 3">
    <name type="scientific">Xaviernesmea oryzae</name>
    <dbReference type="NCBI Taxonomy" id="464029"/>
    <lineage>
        <taxon>Bacteria</taxon>
        <taxon>Pseudomonadati</taxon>
        <taxon>Pseudomonadota</taxon>
        <taxon>Alphaproteobacteria</taxon>
        <taxon>Hyphomicrobiales</taxon>
        <taxon>Rhizobiaceae</taxon>
        <taxon>Rhizobium/Agrobacterium group</taxon>
        <taxon>Xaviernesmea</taxon>
    </lineage>
</organism>
<dbReference type="EMBL" id="FXAF01000011">
    <property type="protein sequence ID" value="SMF69808.1"/>
    <property type="molecule type" value="Genomic_DNA"/>
</dbReference>
<keyword evidence="3" id="KW-1185">Reference proteome</keyword>
<dbReference type="RefSeq" id="WP_085424490.1">
    <property type="nucleotide sequence ID" value="NZ_FXAF01000011.1"/>
</dbReference>
<dbReference type="Pfam" id="PF03693">
    <property type="entry name" value="ParD_antitoxin"/>
    <property type="match status" value="1"/>
</dbReference>
<evidence type="ECO:0000313" key="2">
    <source>
        <dbReference type="EMBL" id="SMF69808.1"/>
    </source>
</evidence>
<accession>A0A1X7GHG2</accession>
<evidence type="ECO:0000256" key="1">
    <source>
        <dbReference type="ARBA" id="ARBA00022649"/>
    </source>
</evidence>
<dbReference type="GO" id="GO:0006355">
    <property type="term" value="P:regulation of DNA-templated transcription"/>
    <property type="evidence" value="ECO:0007669"/>
    <property type="project" value="InterPro"/>
</dbReference>
<dbReference type="InterPro" id="IPR010985">
    <property type="entry name" value="Ribbon_hlx_hlx"/>
</dbReference>
<dbReference type="AlphaFoldDB" id="A0A1X7GHG2"/>
<dbReference type="Proteomes" id="UP000192903">
    <property type="component" value="Unassembled WGS sequence"/>
</dbReference>